<comment type="function">
    <text evidence="6">Component of the sequence-specific heterotrimeric transcription factor (NF-Y) which specifically recognizes a 5'-CCAAT-3' box motif found in the promoters of its target genes.</text>
</comment>
<dbReference type="GO" id="GO:0003700">
    <property type="term" value="F:DNA-binding transcription factor activity"/>
    <property type="evidence" value="ECO:0007669"/>
    <property type="project" value="UniProtKB-UniRule"/>
</dbReference>
<feature type="compositionally biased region" description="Low complexity" evidence="7">
    <location>
        <begin position="242"/>
        <end position="260"/>
    </location>
</feature>
<dbReference type="Pfam" id="PF02045">
    <property type="entry name" value="CBFB_NFYA"/>
    <property type="match status" value="1"/>
</dbReference>
<dbReference type="InterPro" id="IPR001289">
    <property type="entry name" value="NFYA"/>
</dbReference>
<evidence type="ECO:0000256" key="7">
    <source>
        <dbReference type="SAM" id="MobiDB-lite"/>
    </source>
</evidence>
<reference evidence="9" key="1">
    <citation type="submission" date="2013-01" db="EMBL/GenBank/DDBJ databases">
        <title>Draft Genome Sequence of a Mulberry Tree, Morus notabilis C.K. Schneid.</title>
        <authorList>
            <person name="He N."/>
            <person name="Zhao S."/>
        </authorList>
    </citation>
    <scope>NUCLEOTIDE SEQUENCE</scope>
</reference>
<evidence type="ECO:0000313" key="8">
    <source>
        <dbReference type="EMBL" id="EXC12982.1"/>
    </source>
</evidence>
<feature type="compositionally biased region" description="Low complexity" evidence="7">
    <location>
        <begin position="219"/>
        <end position="229"/>
    </location>
</feature>
<keyword evidence="3 6" id="KW-0238">DNA-binding</keyword>
<dbReference type="PROSITE" id="PS51152">
    <property type="entry name" value="NFYA_HAP2_2"/>
    <property type="match status" value="1"/>
</dbReference>
<keyword evidence="4 6" id="KW-0804">Transcription</keyword>
<feature type="region of interest" description="Disordered" evidence="7">
    <location>
        <begin position="197"/>
        <end position="284"/>
    </location>
</feature>
<dbReference type="Proteomes" id="UP000030645">
    <property type="component" value="Unassembled WGS sequence"/>
</dbReference>
<evidence type="ECO:0000256" key="6">
    <source>
        <dbReference type="RuleBase" id="RU367155"/>
    </source>
</evidence>
<keyword evidence="9" id="KW-1185">Reference proteome</keyword>
<dbReference type="SMART" id="SM00521">
    <property type="entry name" value="CBF"/>
    <property type="match status" value="1"/>
</dbReference>
<dbReference type="GO" id="GO:0003677">
    <property type="term" value="F:DNA binding"/>
    <property type="evidence" value="ECO:0007669"/>
    <property type="project" value="UniProtKB-KW"/>
</dbReference>
<evidence type="ECO:0000256" key="2">
    <source>
        <dbReference type="ARBA" id="ARBA00023015"/>
    </source>
</evidence>
<dbReference type="GO" id="GO:0005634">
    <property type="term" value="C:nucleus"/>
    <property type="evidence" value="ECO:0007669"/>
    <property type="project" value="UniProtKB-SubCell"/>
</dbReference>
<evidence type="ECO:0000256" key="1">
    <source>
        <dbReference type="ARBA" id="ARBA00004123"/>
    </source>
</evidence>
<accession>W9SK30</accession>
<dbReference type="AlphaFoldDB" id="W9SK30"/>
<name>W9SK30_9ROSA</name>
<comment type="subunit">
    <text evidence="6">Heterotrimer.</text>
</comment>
<evidence type="ECO:0000256" key="3">
    <source>
        <dbReference type="ARBA" id="ARBA00023125"/>
    </source>
</evidence>
<evidence type="ECO:0000256" key="4">
    <source>
        <dbReference type="ARBA" id="ARBA00023163"/>
    </source>
</evidence>
<organism evidence="8 9">
    <name type="scientific">Morus notabilis</name>
    <dbReference type="NCBI Taxonomy" id="981085"/>
    <lineage>
        <taxon>Eukaryota</taxon>
        <taxon>Viridiplantae</taxon>
        <taxon>Streptophyta</taxon>
        <taxon>Embryophyta</taxon>
        <taxon>Tracheophyta</taxon>
        <taxon>Spermatophyta</taxon>
        <taxon>Magnoliopsida</taxon>
        <taxon>eudicotyledons</taxon>
        <taxon>Gunneridae</taxon>
        <taxon>Pentapetalae</taxon>
        <taxon>rosids</taxon>
        <taxon>fabids</taxon>
        <taxon>Rosales</taxon>
        <taxon>Moraceae</taxon>
        <taxon>Moreae</taxon>
        <taxon>Morus</taxon>
    </lineage>
</organism>
<dbReference type="Gene3D" id="6.10.250.2430">
    <property type="match status" value="1"/>
</dbReference>
<protein>
    <recommendedName>
        <fullName evidence="6">Nuclear transcription factor Y subunit</fullName>
    </recommendedName>
</protein>
<evidence type="ECO:0000313" key="9">
    <source>
        <dbReference type="Proteomes" id="UP000030645"/>
    </source>
</evidence>
<dbReference type="PANTHER" id="PTHR12632">
    <property type="entry name" value="TRANSCRIPTION FACTOR NF-Y ALPHA-RELATED"/>
    <property type="match status" value="1"/>
</dbReference>
<gene>
    <name evidence="8" type="ORF">L484_016913</name>
</gene>
<sequence length="340" mass="37523">MAMQTMYFKEHEGLIPNTIGQFSSIPTGHWWGTAFGSQSVHGDSCAQQLKPLSMEQPGGGDQFMAAKQAVRGTDLGPDKGNTTQFTIFHGDCKFSGDGQKSQATISLQTSPPEYHARFELGFSQPMVCAKYPYIDQYCGVISYGQQISGRIMLPLNLTADEGPIYVNAKQYHGIIRRRQSRAKAAVLLNKIQRPRKSYMHESRHLHAMRRPRGCGGRFLNTKNLNNNNKEGSPEAKKLGSEQLFSQPSSRSPSSVLESESGTLNSSKEANNSSGPNIPGSEVTSMYTRGDLDHFQMSHRHHHHLGVASLHPLTGMLELDVMPTKWNIAAADHHGCCNIKV</sequence>
<feature type="compositionally biased region" description="Polar residues" evidence="7">
    <location>
        <begin position="261"/>
        <end position="284"/>
    </location>
</feature>
<dbReference type="STRING" id="981085.W9SK30"/>
<dbReference type="KEGG" id="mnt:21399938"/>
<comment type="subcellular location">
    <subcellularLocation>
        <location evidence="1 6">Nucleus</location>
    </subcellularLocation>
</comment>
<evidence type="ECO:0000256" key="5">
    <source>
        <dbReference type="ARBA" id="ARBA00023242"/>
    </source>
</evidence>
<proteinExistence type="inferred from homology"/>
<keyword evidence="2 6" id="KW-0805">Transcription regulation</keyword>
<dbReference type="eggNOG" id="KOG1561">
    <property type="taxonomic scope" value="Eukaryota"/>
</dbReference>
<dbReference type="PRINTS" id="PR00616">
    <property type="entry name" value="CCAATSUBUNTB"/>
</dbReference>
<keyword evidence="5 6" id="KW-0539">Nucleus</keyword>
<comment type="similarity">
    <text evidence="6">Belongs to the NFYA/HAP2 subunit family.</text>
</comment>
<dbReference type="EMBL" id="KE345730">
    <property type="protein sequence ID" value="EXC12982.1"/>
    <property type="molecule type" value="Genomic_DNA"/>
</dbReference>
<dbReference type="OrthoDB" id="1097733at2759"/>